<evidence type="ECO:0000256" key="1">
    <source>
        <dbReference type="ARBA" id="ARBA00001946"/>
    </source>
</evidence>
<dbReference type="GO" id="GO:0046872">
    <property type="term" value="F:metal ion binding"/>
    <property type="evidence" value="ECO:0007669"/>
    <property type="project" value="UniProtKB-KW"/>
</dbReference>
<dbReference type="InterPro" id="IPR051457">
    <property type="entry name" value="2-oxoacid:Fd_oxidoreductase"/>
</dbReference>
<dbReference type="GO" id="GO:0045333">
    <property type="term" value="P:cellular respiration"/>
    <property type="evidence" value="ECO:0007669"/>
    <property type="project" value="UniProtKB-ARBA"/>
</dbReference>
<evidence type="ECO:0000256" key="2">
    <source>
        <dbReference type="ARBA" id="ARBA00001964"/>
    </source>
</evidence>
<comment type="cofactor">
    <cofactor evidence="2">
        <name>thiamine diphosphate</name>
        <dbReference type="ChEBI" id="CHEBI:58937"/>
    </cofactor>
</comment>
<dbReference type="Pfam" id="PF02775">
    <property type="entry name" value="TPP_enzyme_C"/>
    <property type="match status" value="1"/>
</dbReference>
<reference evidence="12 13" key="1">
    <citation type="submission" date="2019-11" db="EMBL/GenBank/DDBJ databases">
        <title>FDA dAtabase for Regulatory Grade micrObial Sequences (FDA-ARGOS): Supporting development and validation of Infectious Disease Dx tests.</title>
        <authorList>
            <person name="Turner S."/>
            <person name="Byrd R."/>
            <person name="Tallon L."/>
            <person name="Sadzewicz L."/>
            <person name="Vavikolanu K."/>
            <person name="Mehta A."/>
            <person name="Aluvathingal J."/>
            <person name="Nadendla S."/>
            <person name="Myers T."/>
            <person name="Yan Y."/>
            <person name="Sichtig H."/>
        </authorList>
    </citation>
    <scope>NUCLEOTIDE SEQUENCE [LARGE SCALE GENOMIC DNA]</scope>
    <source>
        <strain evidence="12 13">FDAARGOS_741</strain>
    </source>
</reference>
<dbReference type="GO" id="GO:0051536">
    <property type="term" value="F:iron-sulfur cluster binding"/>
    <property type="evidence" value="ECO:0007669"/>
    <property type="project" value="UniProtKB-KW"/>
</dbReference>
<dbReference type="RefSeq" id="WP_004632972.1">
    <property type="nucleotide sequence ID" value="NZ_CAXSSU010000001.1"/>
</dbReference>
<evidence type="ECO:0000256" key="9">
    <source>
        <dbReference type="ARBA" id="ARBA00023052"/>
    </source>
</evidence>
<feature type="domain" description="Pyruvate ferredoxin oxidoreductase beta subunit C-terminal" evidence="11">
    <location>
        <begin position="200"/>
        <end position="265"/>
    </location>
</feature>
<keyword evidence="7" id="KW-0408">Iron</keyword>
<keyword evidence="13" id="KW-1185">Reference proteome</keyword>
<evidence type="ECO:0000256" key="3">
    <source>
        <dbReference type="ARBA" id="ARBA00001966"/>
    </source>
</evidence>
<dbReference type="InterPro" id="IPR011896">
    <property type="entry name" value="OFOB"/>
</dbReference>
<dbReference type="Pfam" id="PF12367">
    <property type="entry name" value="PFO_beta_C"/>
    <property type="match status" value="1"/>
</dbReference>
<dbReference type="InterPro" id="IPR011766">
    <property type="entry name" value="TPP_enzyme_TPP-bd"/>
</dbReference>
<evidence type="ECO:0000259" key="11">
    <source>
        <dbReference type="Pfam" id="PF12367"/>
    </source>
</evidence>
<dbReference type="NCBIfam" id="TIGR02177">
    <property type="entry name" value="PorB_KorB"/>
    <property type="match status" value="1"/>
</dbReference>
<dbReference type="InterPro" id="IPR029061">
    <property type="entry name" value="THDP-binding"/>
</dbReference>
<dbReference type="InterPro" id="IPR032686">
    <property type="entry name" value="PFO_beta_C"/>
</dbReference>
<keyword evidence="5" id="KW-0460">Magnesium</keyword>
<evidence type="ECO:0000256" key="6">
    <source>
        <dbReference type="ARBA" id="ARBA00023002"/>
    </source>
</evidence>
<comment type="cofactor">
    <cofactor evidence="3">
        <name>[4Fe-4S] cluster</name>
        <dbReference type="ChEBI" id="CHEBI:49883"/>
    </cofactor>
</comment>
<evidence type="ECO:0000256" key="7">
    <source>
        <dbReference type="ARBA" id="ARBA00023004"/>
    </source>
</evidence>
<evidence type="ECO:0000256" key="5">
    <source>
        <dbReference type="ARBA" id="ARBA00022842"/>
    </source>
</evidence>
<dbReference type="SUPFAM" id="SSF52518">
    <property type="entry name" value="Thiamin diphosphate-binding fold (THDP-binding)"/>
    <property type="match status" value="1"/>
</dbReference>
<dbReference type="GO" id="GO:0016625">
    <property type="term" value="F:oxidoreductase activity, acting on the aldehyde or oxo group of donors, iron-sulfur protein as acceptor"/>
    <property type="evidence" value="ECO:0007669"/>
    <property type="project" value="UniProtKB-ARBA"/>
</dbReference>
<dbReference type="PANTHER" id="PTHR48084">
    <property type="entry name" value="2-OXOGLUTARATE OXIDOREDUCTASE SUBUNIT KORB-RELATED"/>
    <property type="match status" value="1"/>
</dbReference>
<keyword evidence="6" id="KW-0560">Oxidoreductase</keyword>
<evidence type="ECO:0000259" key="10">
    <source>
        <dbReference type="Pfam" id="PF02775"/>
    </source>
</evidence>
<dbReference type="Proteomes" id="UP000425411">
    <property type="component" value="Chromosome"/>
</dbReference>
<dbReference type="Gene3D" id="3.40.50.970">
    <property type="match status" value="1"/>
</dbReference>
<keyword evidence="4" id="KW-0479">Metal-binding</keyword>
<dbReference type="AlphaFoldDB" id="A0AAP9KST1"/>
<gene>
    <name evidence="12" type="ORF">FOC49_02020</name>
</gene>
<keyword evidence="9" id="KW-0786">Thiamine pyrophosphate</keyword>
<evidence type="ECO:0000313" key="13">
    <source>
        <dbReference type="Proteomes" id="UP000425411"/>
    </source>
</evidence>
<keyword evidence="8" id="KW-0411">Iron-sulfur</keyword>
<dbReference type="CDD" id="cd03375">
    <property type="entry name" value="TPP_OGFOR"/>
    <property type="match status" value="1"/>
</dbReference>
<accession>A0AAP9KST1</accession>
<dbReference type="GO" id="GO:0030976">
    <property type="term" value="F:thiamine pyrophosphate binding"/>
    <property type="evidence" value="ECO:0007669"/>
    <property type="project" value="InterPro"/>
</dbReference>
<feature type="domain" description="Thiamine pyrophosphate enzyme TPP-binding" evidence="10">
    <location>
        <begin position="56"/>
        <end position="196"/>
    </location>
</feature>
<organism evidence="12 13">
    <name type="scientific">Gemella morbillorum</name>
    <dbReference type="NCBI Taxonomy" id="29391"/>
    <lineage>
        <taxon>Bacteria</taxon>
        <taxon>Bacillati</taxon>
        <taxon>Bacillota</taxon>
        <taxon>Bacilli</taxon>
        <taxon>Bacillales</taxon>
        <taxon>Gemellaceae</taxon>
        <taxon>Gemella</taxon>
    </lineage>
</organism>
<evidence type="ECO:0000256" key="8">
    <source>
        <dbReference type="ARBA" id="ARBA00023014"/>
    </source>
</evidence>
<evidence type="ECO:0000313" key="12">
    <source>
        <dbReference type="EMBL" id="QGS08740.1"/>
    </source>
</evidence>
<protein>
    <submittedName>
        <fullName evidence="12">2-oxoacid:ferredoxin oxidoreductase subunit beta</fullName>
    </submittedName>
</protein>
<dbReference type="EMBL" id="CP046314">
    <property type="protein sequence ID" value="QGS08740.1"/>
    <property type="molecule type" value="Genomic_DNA"/>
</dbReference>
<proteinExistence type="predicted"/>
<comment type="cofactor">
    <cofactor evidence="1">
        <name>Mg(2+)</name>
        <dbReference type="ChEBI" id="CHEBI:18420"/>
    </cofactor>
</comment>
<dbReference type="PANTHER" id="PTHR48084:SF4">
    <property type="entry name" value="2-OXOGLUTARATE OXIDOREDUCTASE SUBUNIT KORB"/>
    <property type="match status" value="1"/>
</dbReference>
<name>A0AAP9KST1_9BACL</name>
<sequence>MKVTMKDYKNNEKPDWCAGCGDFSVLAGIQRAVVNLGIRPENVVISAGIGCSGKISGYTKAYGVQGLHGRSLPVAQGIKLANQDLTVFAMGGDGDGYAIGIGHAVHAMKRNVNMTYIVMDNQLYALTKGQMSPKSAEGLVTTTTLEGVMEKPLSALKVALSCEVTFLAQAFTGDIKGMMAIFEEAVKHDGFALVNVFSPCKTYNYYNTPEWYKENLTNLDDIEGYDNTNKLEAYRILEEYNDLVTGVIYKNNNKPKYESILKNYDQSKPLAHQNLEFDQEMFKNLCDEFR</sequence>
<evidence type="ECO:0000256" key="4">
    <source>
        <dbReference type="ARBA" id="ARBA00022723"/>
    </source>
</evidence>